<keyword evidence="2" id="KW-1185">Reference proteome</keyword>
<evidence type="ECO:0000313" key="2">
    <source>
        <dbReference type="Proteomes" id="UP001642360"/>
    </source>
</evidence>
<proteinExistence type="predicted"/>
<accession>A0ABC8S9X8</accession>
<comment type="caution">
    <text evidence="1">The sequence shown here is derived from an EMBL/GenBank/DDBJ whole genome shotgun (WGS) entry which is preliminary data.</text>
</comment>
<organism evidence="1 2">
    <name type="scientific">Ilex paraguariensis</name>
    <name type="common">yerba mate</name>
    <dbReference type="NCBI Taxonomy" id="185542"/>
    <lineage>
        <taxon>Eukaryota</taxon>
        <taxon>Viridiplantae</taxon>
        <taxon>Streptophyta</taxon>
        <taxon>Embryophyta</taxon>
        <taxon>Tracheophyta</taxon>
        <taxon>Spermatophyta</taxon>
        <taxon>Magnoliopsida</taxon>
        <taxon>eudicotyledons</taxon>
        <taxon>Gunneridae</taxon>
        <taxon>Pentapetalae</taxon>
        <taxon>asterids</taxon>
        <taxon>campanulids</taxon>
        <taxon>Aquifoliales</taxon>
        <taxon>Aquifoliaceae</taxon>
        <taxon>Ilex</taxon>
    </lineage>
</organism>
<reference evidence="1 2" key="1">
    <citation type="submission" date="2024-02" db="EMBL/GenBank/DDBJ databases">
        <authorList>
            <person name="Vignale AGUSTIN F."/>
            <person name="Sosa J E."/>
            <person name="Modenutti C."/>
        </authorList>
    </citation>
    <scope>NUCLEOTIDE SEQUENCE [LARGE SCALE GENOMIC DNA]</scope>
</reference>
<sequence length="82" mass="9064">MATVTVRDEMGTVSYKSWAQQTEESYQLQLALALRLSSEATCVDYPNFLDPGADERSASAEVLSHRFWIMELITGGNFGSKG</sequence>
<protein>
    <submittedName>
        <fullName evidence="1">Uncharacterized protein</fullName>
    </submittedName>
</protein>
<dbReference type="EMBL" id="CAUOFW020002480">
    <property type="protein sequence ID" value="CAK9154026.1"/>
    <property type="molecule type" value="Genomic_DNA"/>
</dbReference>
<name>A0ABC8S9X8_9AQUA</name>
<dbReference type="AlphaFoldDB" id="A0ABC8S9X8"/>
<evidence type="ECO:0000313" key="1">
    <source>
        <dbReference type="EMBL" id="CAK9154026.1"/>
    </source>
</evidence>
<gene>
    <name evidence="1" type="ORF">ILEXP_LOCUS22329</name>
</gene>
<dbReference type="Proteomes" id="UP001642360">
    <property type="component" value="Unassembled WGS sequence"/>
</dbReference>